<dbReference type="EMBL" id="QJNU01000495">
    <property type="protein sequence ID" value="RYO97222.1"/>
    <property type="molecule type" value="Genomic_DNA"/>
</dbReference>
<protein>
    <submittedName>
        <fullName evidence="1">Uncharacterized protein</fullName>
    </submittedName>
</protein>
<proteinExistence type="predicted"/>
<keyword evidence="2" id="KW-1185">Reference proteome</keyword>
<evidence type="ECO:0000313" key="2">
    <source>
        <dbReference type="Proteomes" id="UP000293360"/>
    </source>
</evidence>
<dbReference type="OrthoDB" id="4719789at2759"/>
<sequence length="205" mass="22653">MLRRYLLRHSSRVGFRPAFFTSEAPGCGRQAHLNSRLVLRHRKPPTTTLRAFAISVGALSLALSNPLEQDPPLQRDFRRLVEEATTAERRVTVAAARQVAFEMELLELAYYFDGPVVDTGESLGDIVVSHGVYIPAADSRLYTVVPADDSKLPVAAVSVNRRLQSAPTPSDEGKLTAMIMAGIVVRVVKRIGGWNDPRFDRVWSA</sequence>
<accession>A0A4Q4T1W5</accession>
<organism evidence="1 2">
    <name type="scientific">Monosporascus ibericus</name>
    <dbReference type="NCBI Taxonomy" id="155417"/>
    <lineage>
        <taxon>Eukaryota</taxon>
        <taxon>Fungi</taxon>
        <taxon>Dikarya</taxon>
        <taxon>Ascomycota</taxon>
        <taxon>Pezizomycotina</taxon>
        <taxon>Sordariomycetes</taxon>
        <taxon>Xylariomycetidae</taxon>
        <taxon>Xylariales</taxon>
        <taxon>Xylariales incertae sedis</taxon>
        <taxon>Monosporascus</taxon>
    </lineage>
</organism>
<gene>
    <name evidence="1" type="ORF">DL764_007363</name>
</gene>
<name>A0A4Q4T1W5_9PEZI</name>
<evidence type="ECO:0000313" key="1">
    <source>
        <dbReference type="EMBL" id="RYO97222.1"/>
    </source>
</evidence>
<comment type="caution">
    <text evidence="1">The sequence shown here is derived from an EMBL/GenBank/DDBJ whole genome shotgun (WGS) entry which is preliminary data.</text>
</comment>
<dbReference type="AlphaFoldDB" id="A0A4Q4T1W5"/>
<dbReference type="Proteomes" id="UP000293360">
    <property type="component" value="Unassembled WGS sequence"/>
</dbReference>
<reference evidence="1 2" key="1">
    <citation type="submission" date="2018-06" db="EMBL/GenBank/DDBJ databases">
        <title>Complete Genomes of Monosporascus.</title>
        <authorList>
            <person name="Robinson A.J."/>
            <person name="Natvig D.O."/>
        </authorList>
    </citation>
    <scope>NUCLEOTIDE SEQUENCE [LARGE SCALE GENOMIC DNA]</scope>
    <source>
        <strain evidence="1 2">CBS 110550</strain>
    </source>
</reference>